<comment type="similarity">
    <text evidence="2">Belongs to the GSP G family.</text>
</comment>
<comment type="subcellular location">
    <subcellularLocation>
        <location evidence="1">Cell inner membrane</location>
        <topology evidence="1">Single-pass membrane protein</topology>
    </subcellularLocation>
</comment>
<keyword evidence="9 10" id="KW-0472">Membrane</keyword>
<dbReference type="NCBIfam" id="TIGR01710">
    <property type="entry name" value="typeII_sec_gspG"/>
    <property type="match status" value="1"/>
</dbReference>
<dbReference type="Proteomes" id="UP000064029">
    <property type="component" value="Unassembled WGS sequence"/>
</dbReference>
<dbReference type="InterPro" id="IPR000983">
    <property type="entry name" value="Bac_GSPG_pilin"/>
</dbReference>
<dbReference type="InterPro" id="IPR012902">
    <property type="entry name" value="N_methyl_site"/>
</dbReference>
<evidence type="ECO:0000256" key="5">
    <source>
        <dbReference type="ARBA" id="ARBA00022481"/>
    </source>
</evidence>
<evidence type="ECO:0000259" key="11">
    <source>
        <dbReference type="Pfam" id="PF08334"/>
    </source>
</evidence>
<dbReference type="InterPro" id="IPR045584">
    <property type="entry name" value="Pilin-like"/>
</dbReference>
<keyword evidence="6" id="KW-0997">Cell inner membrane</keyword>
<evidence type="ECO:0000256" key="8">
    <source>
        <dbReference type="ARBA" id="ARBA00022989"/>
    </source>
</evidence>
<protein>
    <recommendedName>
        <fullName evidence="3">Type II secretion system core protein G</fullName>
    </recommendedName>
</protein>
<evidence type="ECO:0000256" key="3">
    <source>
        <dbReference type="ARBA" id="ARBA00020042"/>
    </source>
</evidence>
<dbReference type="GO" id="GO:0005886">
    <property type="term" value="C:plasma membrane"/>
    <property type="evidence" value="ECO:0007669"/>
    <property type="project" value="UniProtKB-SubCell"/>
</dbReference>
<keyword evidence="8 10" id="KW-1133">Transmembrane helix</keyword>
<feature type="transmembrane region" description="Helical" evidence="10">
    <location>
        <begin position="27"/>
        <end position="46"/>
    </location>
</feature>
<evidence type="ECO:0000256" key="7">
    <source>
        <dbReference type="ARBA" id="ARBA00022692"/>
    </source>
</evidence>
<dbReference type="GO" id="GO:0015628">
    <property type="term" value="P:protein secretion by the type II secretion system"/>
    <property type="evidence" value="ECO:0007669"/>
    <property type="project" value="InterPro"/>
</dbReference>
<keyword evidence="7 10" id="KW-0812">Transmembrane</keyword>
<dbReference type="GO" id="GO:0015627">
    <property type="term" value="C:type II protein secretion system complex"/>
    <property type="evidence" value="ECO:0007669"/>
    <property type="project" value="InterPro"/>
</dbReference>
<dbReference type="Gene3D" id="3.30.700.10">
    <property type="entry name" value="Glycoprotein, Type 4 Pilin"/>
    <property type="match status" value="1"/>
</dbReference>
<comment type="caution">
    <text evidence="12">The sequence shown here is derived from an EMBL/GenBank/DDBJ whole genome shotgun (WGS) entry which is preliminary data.</text>
</comment>
<evidence type="ECO:0000256" key="10">
    <source>
        <dbReference type="SAM" id="Phobius"/>
    </source>
</evidence>
<evidence type="ECO:0000256" key="6">
    <source>
        <dbReference type="ARBA" id="ARBA00022519"/>
    </source>
</evidence>
<dbReference type="AlphaFoldDB" id="A0A103R2X0"/>
<gene>
    <name evidence="12" type="ORF">WJ33_32765</name>
</gene>
<organism evidence="12 13">
    <name type="scientific">Burkholderia ubonensis</name>
    <dbReference type="NCBI Taxonomy" id="101571"/>
    <lineage>
        <taxon>Bacteria</taxon>
        <taxon>Pseudomonadati</taxon>
        <taxon>Pseudomonadota</taxon>
        <taxon>Betaproteobacteria</taxon>
        <taxon>Burkholderiales</taxon>
        <taxon>Burkholderiaceae</taxon>
        <taxon>Burkholderia</taxon>
        <taxon>Burkholderia cepacia complex</taxon>
    </lineage>
</organism>
<dbReference type="Pfam" id="PF07963">
    <property type="entry name" value="N_methyl"/>
    <property type="match status" value="1"/>
</dbReference>
<evidence type="ECO:0000313" key="12">
    <source>
        <dbReference type="EMBL" id="KVG60194.1"/>
    </source>
</evidence>
<dbReference type="EMBL" id="LOXM01000208">
    <property type="protein sequence ID" value="KVG60194.1"/>
    <property type="molecule type" value="Genomic_DNA"/>
</dbReference>
<dbReference type="Pfam" id="PF08334">
    <property type="entry name" value="T2SSG"/>
    <property type="match status" value="1"/>
</dbReference>
<keyword evidence="5" id="KW-0488">Methylation</keyword>
<accession>A0A103R2X0</accession>
<dbReference type="InterPro" id="IPR013545">
    <property type="entry name" value="T2SS_protein-GspG_C"/>
</dbReference>
<feature type="domain" description="Type II secretion system protein GspG C-terminal" evidence="11">
    <location>
        <begin position="49"/>
        <end position="153"/>
    </location>
</feature>
<dbReference type="SUPFAM" id="SSF54523">
    <property type="entry name" value="Pili subunits"/>
    <property type="match status" value="1"/>
</dbReference>
<keyword evidence="4" id="KW-1003">Cell membrane</keyword>
<dbReference type="NCBIfam" id="TIGR02532">
    <property type="entry name" value="IV_pilin_GFxxxE"/>
    <property type="match status" value="1"/>
</dbReference>
<evidence type="ECO:0000256" key="2">
    <source>
        <dbReference type="ARBA" id="ARBA00009984"/>
    </source>
</evidence>
<dbReference type="PRINTS" id="PR00813">
    <property type="entry name" value="BCTERIALGSPG"/>
</dbReference>
<evidence type="ECO:0000256" key="4">
    <source>
        <dbReference type="ARBA" id="ARBA00022475"/>
    </source>
</evidence>
<name>A0A103R2X0_9BURK</name>
<dbReference type="PANTHER" id="PTHR30093:SF45">
    <property type="entry name" value="TYPE II SECRETION SYSTEM CORE PROTEIN G"/>
    <property type="match status" value="1"/>
</dbReference>
<sequence>MPGSLPRAYNVKPNYPKWTKRRGQQGFTLLELLVVLLIIALLAGYVGPKLFSQVDKAKVRSTEAQMKTLGDAVTQFRLDTGRYPSADEGLDALVKQPQNADGWNGPYLAKAVPKDGWGRAYQWNVPGRDSEAEIVSLGKDGRVGGSGNDADLVYGM</sequence>
<proteinExistence type="inferred from homology"/>
<evidence type="ECO:0000313" key="13">
    <source>
        <dbReference type="Proteomes" id="UP000064029"/>
    </source>
</evidence>
<evidence type="ECO:0000256" key="9">
    <source>
        <dbReference type="ARBA" id="ARBA00023136"/>
    </source>
</evidence>
<evidence type="ECO:0000256" key="1">
    <source>
        <dbReference type="ARBA" id="ARBA00004377"/>
    </source>
</evidence>
<dbReference type="PANTHER" id="PTHR30093">
    <property type="entry name" value="GENERAL SECRETION PATHWAY PROTEIN G"/>
    <property type="match status" value="1"/>
</dbReference>
<dbReference type="InterPro" id="IPR010054">
    <property type="entry name" value="Type2_sec_GspG"/>
</dbReference>
<reference evidence="12 13" key="1">
    <citation type="submission" date="2015-11" db="EMBL/GenBank/DDBJ databases">
        <title>Expanding the genomic diversity of Burkholderia species for the development of highly accurate diagnostics.</title>
        <authorList>
            <person name="Sahl J."/>
            <person name="Keim P."/>
            <person name="Wagner D."/>
        </authorList>
    </citation>
    <scope>NUCLEOTIDE SEQUENCE [LARGE SCALE GENOMIC DNA]</scope>
    <source>
        <strain evidence="12 13">MSMB2036</strain>
    </source>
</reference>